<dbReference type="Pfam" id="PF13649">
    <property type="entry name" value="Methyltransf_25"/>
    <property type="match status" value="1"/>
</dbReference>
<evidence type="ECO:0000256" key="2">
    <source>
        <dbReference type="SAM" id="MobiDB-lite"/>
    </source>
</evidence>
<evidence type="ECO:0000313" key="5">
    <source>
        <dbReference type="Proteomes" id="UP000273278"/>
    </source>
</evidence>
<evidence type="ECO:0000256" key="1">
    <source>
        <dbReference type="ARBA" id="ARBA00022679"/>
    </source>
</evidence>
<reference evidence="4 5" key="1">
    <citation type="submission" date="2016-10" db="EMBL/GenBank/DDBJ databases">
        <title>Complete genome of the TMA-utilizing, human hosted archaeon Methanomethylophilus alvus Gen. nov, sp. nov., strain Mx-05, derived from a pure culture.</title>
        <authorList>
            <person name="Brugere J.-F."/>
            <person name="Ben Hania W."/>
            <person name="Chaudhary P.P."/>
            <person name="Gaci N."/>
            <person name="Borrel G."/>
            <person name="Cao Van Tuat L."/>
            <person name="Fardeau M.-L."/>
            <person name="Harris H.M.B."/>
            <person name="O'Toole P.W."/>
            <person name="Ollivier B."/>
        </authorList>
    </citation>
    <scope>NUCLEOTIDE SEQUENCE [LARGE SCALE GENOMIC DNA]</scope>
    <source>
        <strain evidence="4 5">Mx-05</strain>
    </source>
</reference>
<evidence type="ECO:0000313" key="4">
    <source>
        <dbReference type="EMBL" id="AYQ54890.1"/>
    </source>
</evidence>
<dbReference type="Gene3D" id="3.40.50.150">
    <property type="entry name" value="Vaccinia Virus protein VP39"/>
    <property type="match status" value="1"/>
</dbReference>
<dbReference type="GO" id="GO:0016740">
    <property type="term" value="F:transferase activity"/>
    <property type="evidence" value="ECO:0007669"/>
    <property type="project" value="UniProtKB-KW"/>
</dbReference>
<sequence length="269" mass="29952">MDPGEIERRWRPEGFHPSDGSDWDGRVQTFDGPIPGEDDPFVSLVIRIAHPDPSWTDVLDIGCGTGRYSLALSKRVRSITGVDVSPAMTEAASRKAEASGITNAEFRAMDWSVADTGRLGRYGLTIAHMTPAICSAGTFAKMLTVSRGMCFLAGYVSRENPIWDRIYRIVGKDGSKTESDKLLYSQDILWKMGLLPRIEYIRKHRSRRISMEEAYSTYVGGARGFTDLDGSQEEEIRGYLDGISEDGYIQDSSDPLIGVLYWDMSGRDD</sequence>
<dbReference type="SUPFAM" id="SSF53335">
    <property type="entry name" value="S-adenosyl-L-methionine-dependent methyltransferases"/>
    <property type="match status" value="1"/>
</dbReference>
<keyword evidence="1" id="KW-0808">Transferase</keyword>
<organism evidence="4 5">
    <name type="scientific">Methanomethylophilus alvi</name>
    <dbReference type="NCBI Taxonomy" id="1291540"/>
    <lineage>
        <taxon>Archaea</taxon>
        <taxon>Methanobacteriati</taxon>
        <taxon>Thermoplasmatota</taxon>
        <taxon>Thermoplasmata</taxon>
        <taxon>Methanomassiliicoccales</taxon>
        <taxon>Methanomethylophilaceae</taxon>
        <taxon>Methanomethylophilus</taxon>
    </lineage>
</organism>
<feature type="region of interest" description="Disordered" evidence="2">
    <location>
        <begin position="1"/>
        <end position="26"/>
    </location>
</feature>
<proteinExistence type="predicted"/>
<accession>A0A3G3IGC7</accession>
<dbReference type="InterPro" id="IPR029063">
    <property type="entry name" value="SAM-dependent_MTases_sf"/>
</dbReference>
<feature type="domain" description="Methyltransferase" evidence="3">
    <location>
        <begin position="58"/>
        <end position="112"/>
    </location>
</feature>
<gene>
    <name evidence="4" type="ORF">BKD89_03605</name>
</gene>
<dbReference type="InterPro" id="IPR041698">
    <property type="entry name" value="Methyltransf_25"/>
</dbReference>
<dbReference type="GeneID" id="41321524"/>
<dbReference type="CDD" id="cd02440">
    <property type="entry name" value="AdoMet_MTases"/>
    <property type="match status" value="1"/>
</dbReference>
<evidence type="ECO:0000259" key="3">
    <source>
        <dbReference type="Pfam" id="PF13649"/>
    </source>
</evidence>
<feature type="compositionally biased region" description="Basic and acidic residues" evidence="2">
    <location>
        <begin position="1"/>
        <end position="16"/>
    </location>
</feature>
<dbReference type="OMA" id="CAIRGWA"/>
<name>A0A3G3IGC7_9ARCH</name>
<dbReference type="Proteomes" id="UP000273278">
    <property type="component" value="Chromosome"/>
</dbReference>
<dbReference type="PANTHER" id="PTHR43861">
    <property type="entry name" value="TRANS-ACONITATE 2-METHYLTRANSFERASE-RELATED"/>
    <property type="match status" value="1"/>
</dbReference>
<dbReference type="EMBL" id="CP017686">
    <property type="protein sequence ID" value="AYQ54890.1"/>
    <property type="molecule type" value="Genomic_DNA"/>
</dbReference>
<dbReference type="RefSeq" id="WP_015504620.1">
    <property type="nucleotide sequence ID" value="NZ_CAYARL010000007.1"/>
</dbReference>
<protein>
    <recommendedName>
        <fullName evidence="3">Methyltransferase domain-containing protein</fullName>
    </recommendedName>
</protein>
<dbReference type="AlphaFoldDB" id="A0A3G3IGC7"/>